<dbReference type="Pfam" id="PF08309">
    <property type="entry name" value="LVIVD"/>
    <property type="match status" value="6"/>
</dbReference>
<organism evidence="2 3">
    <name type="scientific">candidate division TA06 bacterium</name>
    <dbReference type="NCBI Taxonomy" id="2250710"/>
    <lineage>
        <taxon>Bacteria</taxon>
        <taxon>Bacteria division TA06</taxon>
    </lineage>
</organism>
<sequence length="748" mass="85176">MIRKRYLALAFIFILSLNVSLFANSDKSNGNIIPDSLPFLHFIKEVTCGKCYSVIVKDTILYAGIGNKLIVYNIADKSAPQMVNSINLTAYSIKMKGNYLFTAGNNISIIDISDPTNPVISGSINNSCKNIILSGNYLYALSNTNTISLYNIEDVNNPHFISQYNLSSYGPKAFSKSKKCIYVMYDHSVSIVDVSDSLNIHEIGTVDSLNQEVDLWSDSNYLYIAYISSYGNSIGIYDLSDEYNPQYLSNANIVGHYDIIRKIYVENNYLYYSSDYYEEWDFTMVSSGIGIIDISDKMNPSLISCELGGFVEASDLYVKDGYIYFADVHANNFENRAPCGVKIINDIVPDNPYLESRIDIVDSLSDIAILGNYLFINDDNVYYYPIDSIVNVNTVQKNNMNNPFDTGTRIINSYIKKLFSNEDYLCVSKYYFYDDLNDTSYTKEWIDIYQKGDTTPTTFYSRIDIQGSENYFFLKDKYIYILGGSDNGLHIVDIDSTNEVGFLGISNYRTIYVYDNYAFILDYSGTLRVIDVNDKTNPYILQDVFIPNTPLDLFAYKNYLYIATSTGGVRIYSISNINDIHEVGHTENFGSNKNICVIGNYLYEADGDLHIFNVSDKSNPVLYANYQLDGKSFELAVNKDYIFIGNLFIFGFKNHTGIKFKNLKNKNTFDIKQSGDFIDIKYSISKNCKLKLSMFNLQGRKIENLIDKSVSIGNYTKRYSIKHLPKGVYFIRGKINNRDVITRKISKL</sequence>
<dbReference type="Proteomes" id="UP000282321">
    <property type="component" value="Unassembled WGS sequence"/>
</dbReference>
<dbReference type="AlphaFoldDB" id="A0A660SA22"/>
<dbReference type="Gene3D" id="2.130.10.10">
    <property type="entry name" value="YVTN repeat-like/Quinoprotein amine dehydrogenase"/>
    <property type="match status" value="2"/>
</dbReference>
<name>A0A660SA22_UNCT6</name>
<evidence type="ECO:0000256" key="1">
    <source>
        <dbReference type="SAM" id="SignalP"/>
    </source>
</evidence>
<evidence type="ECO:0000313" key="3">
    <source>
        <dbReference type="Proteomes" id="UP000282321"/>
    </source>
</evidence>
<keyword evidence="1" id="KW-0732">Signal</keyword>
<comment type="caution">
    <text evidence="2">The sequence shown here is derived from an EMBL/GenBank/DDBJ whole genome shotgun (WGS) entry which is preliminary data.</text>
</comment>
<dbReference type="EMBL" id="QNBC01000019">
    <property type="protein sequence ID" value="RKX67513.1"/>
    <property type="molecule type" value="Genomic_DNA"/>
</dbReference>
<dbReference type="SUPFAM" id="SSF69322">
    <property type="entry name" value="Tricorn protease domain 2"/>
    <property type="match status" value="1"/>
</dbReference>
<feature type="chain" id="PRO_5024888554" description="Secretion system C-terminal sorting domain-containing protein" evidence="1">
    <location>
        <begin position="24"/>
        <end position="748"/>
    </location>
</feature>
<proteinExistence type="predicted"/>
<feature type="signal peptide" evidence="1">
    <location>
        <begin position="1"/>
        <end position="23"/>
    </location>
</feature>
<gene>
    <name evidence="2" type="ORF">DRP44_02295</name>
</gene>
<reference evidence="2 3" key="1">
    <citation type="submission" date="2018-06" db="EMBL/GenBank/DDBJ databases">
        <title>Extensive metabolic versatility and redundancy in microbially diverse, dynamic hydrothermal sediments.</title>
        <authorList>
            <person name="Dombrowski N."/>
            <person name="Teske A."/>
            <person name="Baker B.J."/>
        </authorList>
    </citation>
    <scope>NUCLEOTIDE SEQUENCE [LARGE SCALE GENOMIC DNA]</scope>
    <source>
        <strain evidence="2">B35_G9</strain>
    </source>
</reference>
<dbReference type="InterPro" id="IPR015943">
    <property type="entry name" value="WD40/YVTN_repeat-like_dom_sf"/>
</dbReference>
<protein>
    <recommendedName>
        <fullName evidence="4">Secretion system C-terminal sorting domain-containing protein</fullName>
    </recommendedName>
</protein>
<dbReference type="InterPro" id="IPR013211">
    <property type="entry name" value="LVIVD"/>
</dbReference>
<accession>A0A660SA22</accession>
<evidence type="ECO:0000313" key="2">
    <source>
        <dbReference type="EMBL" id="RKX67513.1"/>
    </source>
</evidence>
<evidence type="ECO:0008006" key="4">
    <source>
        <dbReference type="Google" id="ProtNLM"/>
    </source>
</evidence>